<name>A0AAU7E0M9_9MICO</name>
<evidence type="ECO:0000256" key="4">
    <source>
        <dbReference type="ARBA" id="ARBA00023143"/>
    </source>
</evidence>
<keyword evidence="3" id="KW-0175">Coiled coil</keyword>
<keyword evidence="4 5" id="KW-0975">Bacterial flagellum</keyword>
<dbReference type="Pfam" id="PF02465">
    <property type="entry name" value="FliD_N"/>
    <property type="match status" value="1"/>
</dbReference>
<dbReference type="PANTHER" id="PTHR30288:SF0">
    <property type="entry name" value="FLAGELLAR HOOK-ASSOCIATED PROTEIN 2"/>
    <property type="match status" value="1"/>
</dbReference>
<comment type="subunit">
    <text evidence="2 5">Homopentamer.</text>
</comment>
<proteinExistence type="inferred from homology"/>
<feature type="domain" description="Flagellar hook-associated protein 2 N-terminal" evidence="6">
    <location>
        <begin position="8"/>
        <end position="101"/>
    </location>
</feature>
<dbReference type="Pfam" id="PF07196">
    <property type="entry name" value="Flagellin_IN"/>
    <property type="match status" value="1"/>
</dbReference>
<comment type="similarity">
    <text evidence="1 5">Belongs to the FliD family.</text>
</comment>
<dbReference type="InterPro" id="IPR040026">
    <property type="entry name" value="FliD"/>
</dbReference>
<evidence type="ECO:0000256" key="2">
    <source>
        <dbReference type="ARBA" id="ARBA00011255"/>
    </source>
</evidence>
<keyword evidence="5" id="KW-0964">Secreted</keyword>
<evidence type="ECO:0000256" key="5">
    <source>
        <dbReference type="RuleBase" id="RU362066"/>
    </source>
</evidence>
<dbReference type="GO" id="GO:0005576">
    <property type="term" value="C:extracellular region"/>
    <property type="evidence" value="ECO:0007669"/>
    <property type="project" value="UniProtKB-SubCell"/>
</dbReference>
<protein>
    <recommendedName>
        <fullName evidence="5">Flagellar hook-associated protein 2</fullName>
        <shortName evidence="5">HAP2</shortName>
    </recommendedName>
    <alternativeName>
        <fullName evidence="5">Flagellar cap protein</fullName>
    </alternativeName>
</protein>
<accession>A0AAU7E0M9</accession>
<dbReference type="GO" id="GO:0009421">
    <property type="term" value="C:bacterial-type flagellum filament cap"/>
    <property type="evidence" value="ECO:0007669"/>
    <property type="project" value="InterPro"/>
</dbReference>
<evidence type="ECO:0000256" key="3">
    <source>
        <dbReference type="ARBA" id="ARBA00023054"/>
    </source>
</evidence>
<keyword evidence="8" id="KW-0966">Cell projection</keyword>
<organism evidence="8">
    <name type="scientific">Jonesiaceae bacterium BS-20</name>
    <dbReference type="NCBI Taxonomy" id="3120821"/>
    <lineage>
        <taxon>Bacteria</taxon>
        <taxon>Bacillati</taxon>
        <taxon>Actinomycetota</taxon>
        <taxon>Actinomycetes</taxon>
        <taxon>Micrococcales</taxon>
        <taxon>Jonesiaceae</taxon>
    </lineage>
</organism>
<keyword evidence="8" id="KW-0969">Cilium</keyword>
<feature type="domain" description="Flagellar hook-associated protein 2 C-terminal" evidence="7">
    <location>
        <begin position="214"/>
        <end position="430"/>
    </location>
</feature>
<dbReference type="InterPro" id="IPR010809">
    <property type="entry name" value="FliD_C"/>
</dbReference>
<dbReference type="InterPro" id="IPR010810">
    <property type="entry name" value="Flagellin_hook_IN_motif"/>
</dbReference>
<dbReference type="AlphaFoldDB" id="A0AAU7E0M9"/>
<dbReference type="Pfam" id="PF07195">
    <property type="entry name" value="FliD_C"/>
    <property type="match status" value="1"/>
</dbReference>
<sequence length="447" mass="47478">MSIGGIVSGLETDKIIESLLKVEGIPQAMLVNKKTNTESFVTALQALNTKLDSLKDMAAKVALGKSYDVWKGSSSNSSVSVATKEGASATTLEFRVDKLATGRSILSGAMADASGLLNPDGAFTFTNGEGETKVVFPDSESLVDLAAAINQDSSLGIKATLVTTSEGSRLQLTSDETGAQEGNFAVTSGQGETNFTQIRQSEDAQLTLWPGLNLPGSTVTSASNTFEEISPGIALTVTSISKDTDAPIVVNVVKDKEAITKLGEDLVSQLNQVLEEIASRSKVTTEVVDGKTTVKAGIFAGDSMSRQITTLLQEAGLYPVDGKSPTTIGISMDKDGKFAFDKERFAEALDKDPAETQRFLSQLAGRVESVGKTMSDPYEGSLTMRIQGQNNLVTEYGKQIENWDIRLAQRRQTLVKMYTAMEVALSNLQAQSSRLGSQLGAMNGQGN</sequence>
<evidence type="ECO:0000256" key="1">
    <source>
        <dbReference type="ARBA" id="ARBA00009764"/>
    </source>
</evidence>
<reference evidence="8" key="1">
    <citation type="submission" date="2024-02" db="EMBL/GenBank/DDBJ databases">
        <title>Tomenella chthoni gen. nov. sp. nov., a member of the family Jonesiaceae isolated from bat guano.</title>
        <authorList>
            <person name="Miller S.L."/>
            <person name="King J."/>
            <person name="Sankaranarayanan K."/>
            <person name="Lawson P.A."/>
        </authorList>
    </citation>
    <scope>NUCLEOTIDE SEQUENCE</scope>
    <source>
        <strain evidence="8">BS-20</strain>
    </source>
</reference>
<dbReference type="InterPro" id="IPR003481">
    <property type="entry name" value="FliD_N"/>
</dbReference>
<evidence type="ECO:0000259" key="7">
    <source>
        <dbReference type="Pfam" id="PF07195"/>
    </source>
</evidence>
<dbReference type="EMBL" id="CP146203">
    <property type="protein sequence ID" value="XBH23136.1"/>
    <property type="molecule type" value="Genomic_DNA"/>
</dbReference>
<evidence type="ECO:0000313" key="8">
    <source>
        <dbReference type="EMBL" id="XBH23136.1"/>
    </source>
</evidence>
<dbReference type="GO" id="GO:0009424">
    <property type="term" value="C:bacterial-type flagellum hook"/>
    <property type="evidence" value="ECO:0007669"/>
    <property type="project" value="UniProtKB-UniRule"/>
</dbReference>
<comment type="function">
    <text evidence="5">Required for morphogenesis and for the elongation of the flagellar filament by facilitating polymerization of the flagellin monomers at the tip of growing filament. Forms a capping structure, which prevents flagellin subunits (transported through the central channel of the flagellum) from leaking out without polymerization at the distal end.</text>
</comment>
<keyword evidence="8" id="KW-0282">Flagellum</keyword>
<dbReference type="PANTHER" id="PTHR30288">
    <property type="entry name" value="FLAGELLAR CAP/ASSEMBLY PROTEIN FLID"/>
    <property type="match status" value="1"/>
</dbReference>
<comment type="subcellular location">
    <subcellularLocation>
        <location evidence="5">Secreted</location>
    </subcellularLocation>
    <subcellularLocation>
        <location evidence="5">Bacterial flagellum</location>
    </subcellularLocation>
</comment>
<gene>
    <name evidence="8" type="primary">fliD</name>
    <name evidence="8" type="ORF">V5R04_02560</name>
</gene>
<dbReference type="GO" id="GO:0007155">
    <property type="term" value="P:cell adhesion"/>
    <property type="evidence" value="ECO:0007669"/>
    <property type="project" value="InterPro"/>
</dbReference>
<dbReference type="GO" id="GO:0071973">
    <property type="term" value="P:bacterial-type flagellum-dependent cell motility"/>
    <property type="evidence" value="ECO:0007669"/>
    <property type="project" value="TreeGrafter"/>
</dbReference>
<evidence type="ECO:0000259" key="6">
    <source>
        <dbReference type="Pfam" id="PF02465"/>
    </source>
</evidence>